<feature type="binding site" evidence="2">
    <location>
        <position position="194"/>
    </location>
    <ligand>
        <name>S-adenosyl-L-methionine</name>
        <dbReference type="ChEBI" id="CHEBI:59789"/>
    </ligand>
</feature>
<feature type="domain" description="Methyltransferase" evidence="3">
    <location>
        <begin position="99"/>
        <end position="181"/>
    </location>
</feature>
<dbReference type="AlphaFoldDB" id="A0A225CFL7"/>
<feature type="binding site" evidence="2">
    <location>
        <begin position="106"/>
        <end position="107"/>
    </location>
    <ligand>
        <name>S-adenosyl-L-methionine</name>
        <dbReference type="ChEBI" id="CHEBI:59789"/>
    </ligand>
</feature>
<evidence type="ECO:0000259" key="3">
    <source>
        <dbReference type="Pfam" id="PF13649"/>
    </source>
</evidence>
<dbReference type="InterPro" id="IPR016718">
    <property type="entry name" value="rRNA_m1G-MeTrfase_A_prd"/>
</dbReference>
<feature type="binding site" evidence="1">
    <location>
        <position position="33"/>
    </location>
    <ligand>
        <name>Zn(2+)</name>
        <dbReference type="ChEBI" id="CHEBI:29105"/>
    </ligand>
</feature>
<gene>
    <name evidence="4" type="ORF">B5P24_11260</name>
</gene>
<dbReference type="GO" id="GO:0046872">
    <property type="term" value="F:metal ion binding"/>
    <property type="evidence" value="ECO:0007669"/>
    <property type="project" value="UniProtKB-KW"/>
</dbReference>
<dbReference type="InterPro" id="IPR029063">
    <property type="entry name" value="SAM-dependent_MTases_sf"/>
</dbReference>
<dbReference type="Pfam" id="PF13649">
    <property type="entry name" value="Methyltransf_25"/>
    <property type="match status" value="1"/>
</dbReference>
<dbReference type="Gene3D" id="3.40.50.150">
    <property type="entry name" value="Vaccinia Virus protein VP39"/>
    <property type="match status" value="1"/>
</dbReference>
<feature type="binding site" evidence="1">
    <location>
        <position position="15"/>
    </location>
    <ligand>
        <name>Zn(2+)</name>
        <dbReference type="ChEBI" id="CHEBI:29105"/>
    </ligand>
</feature>
<dbReference type="OrthoDB" id="108476at2"/>
<dbReference type="InterPro" id="IPR041698">
    <property type="entry name" value="Methyltransf_25"/>
</dbReference>
<evidence type="ECO:0000313" key="5">
    <source>
        <dbReference type="Proteomes" id="UP000215316"/>
    </source>
</evidence>
<sequence>MDLDRLAAWLRCPVCGDDLQAVPPLVLRCRRGHAVDANKRGYASLLPAGTRVTGDTAEMLSARGRFLDAGHYSPISQGIADVLGIGEHGVTDADRSRRVLDAGCGTGHYLRALLDRLSDAHGLAADLSVDAVRTAVRGRHDVDGVVADTWAGLPVRDGVADLVLDVFAPRNMADFHRVLGRGGLLLIVAAGPEHLRQLREAGRAVGIQADKRERILASADALFEPLSETRIRHDLLLPADDIDRLLGMGPSAHHRHARGGSDVPCPEARSSPIEVTLDVTIHLMRRSDSPGT</sequence>
<dbReference type="Proteomes" id="UP000215316">
    <property type="component" value="Unassembled WGS sequence"/>
</dbReference>
<keyword evidence="5" id="KW-1185">Reference proteome</keyword>
<evidence type="ECO:0000256" key="1">
    <source>
        <dbReference type="PIRSR" id="PIRSR018249-1"/>
    </source>
</evidence>
<feature type="binding site" evidence="1">
    <location>
        <position position="12"/>
    </location>
    <ligand>
        <name>Zn(2+)</name>
        <dbReference type="ChEBI" id="CHEBI:29105"/>
    </ligand>
</feature>
<keyword evidence="1" id="KW-0862">Zinc</keyword>
<dbReference type="CDD" id="cd02440">
    <property type="entry name" value="AdoMet_MTases"/>
    <property type="match status" value="1"/>
</dbReference>
<protein>
    <submittedName>
        <fullName evidence="4">SAM-dependent methyltransferase</fullName>
    </submittedName>
</protein>
<feature type="binding site" evidence="1">
    <location>
        <position position="29"/>
    </location>
    <ligand>
        <name>Zn(2+)</name>
        <dbReference type="ChEBI" id="CHEBI:29105"/>
    </ligand>
</feature>
<dbReference type="SUPFAM" id="SSF53335">
    <property type="entry name" value="S-adenosyl-L-methionine-dependent methyltransferases"/>
    <property type="match status" value="1"/>
</dbReference>
<keyword evidence="4" id="KW-0808">Transferase</keyword>
<name>A0A225CFL7_9MICO</name>
<evidence type="ECO:0000313" key="4">
    <source>
        <dbReference type="EMBL" id="OQJ63531.1"/>
    </source>
</evidence>
<comment type="caution">
    <text evidence="4">The sequence shown here is derived from an EMBL/GenBank/DDBJ whole genome shotgun (WGS) entry which is preliminary data.</text>
</comment>
<reference evidence="4" key="1">
    <citation type="submission" date="2017-08" db="EMBL/GenBank/DDBJ databases">
        <title>Genomes of multiple Clavibacter strains from different subspecies.</title>
        <authorList>
            <person name="Yuan X.-K."/>
            <person name="Li X.-S."/>
            <person name="Nie J."/>
            <person name="De Boer S.H."/>
        </authorList>
    </citation>
    <scope>NUCLEOTIDE SEQUENCE [LARGE SCALE GENOMIC DNA]</scope>
    <source>
        <strain evidence="4">ATCC 33566</strain>
    </source>
</reference>
<dbReference type="GO" id="GO:0032259">
    <property type="term" value="P:methylation"/>
    <property type="evidence" value="ECO:0007669"/>
    <property type="project" value="UniProtKB-KW"/>
</dbReference>
<organism evidence="4 5">
    <name type="scientific">Clavibacter tessellarius</name>
    <dbReference type="NCBI Taxonomy" id="31965"/>
    <lineage>
        <taxon>Bacteria</taxon>
        <taxon>Bacillati</taxon>
        <taxon>Actinomycetota</taxon>
        <taxon>Actinomycetes</taxon>
        <taxon>Micrococcales</taxon>
        <taxon>Microbacteriaceae</taxon>
        <taxon>Clavibacter</taxon>
    </lineage>
</organism>
<dbReference type="RefSeq" id="WP_094129531.1">
    <property type="nucleotide sequence ID" value="NZ_CP040788.1"/>
</dbReference>
<dbReference type="GO" id="GO:0008168">
    <property type="term" value="F:methyltransferase activity"/>
    <property type="evidence" value="ECO:0007669"/>
    <property type="project" value="UniProtKB-KW"/>
</dbReference>
<keyword evidence="2" id="KW-0949">S-adenosyl-L-methionine</keyword>
<dbReference type="PIRSF" id="PIRSF018249">
    <property type="entry name" value="MyrA_prd"/>
    <property type="match status" value="1"/>
</dbReference>
<feature type="binding site" evidence="2">
    <location>
        <position position="72"/>
    </location>
    <ligand>
        <name>S-adenosyl-L-methionine</name>
        <dbReference type="ChEBI" id="CHEBI:59789"/>
    </ligand>
</feature>
<keyword evidence="4" id="KW-0489">Methyltransferase</keyword>
<keyword evidence="1" id="KW-0479">Metal-binding</keyword>
<accession>A0A225CFL7</accession>
<dbReference type="EMBL" id="MZMQ01000001">
    <property type="protein sequence ID" value="OQJ63531.1"/>
    <property type="molecule type" value="Genomic_DNA"/>
</dbReference>
<evidence type="ECO:0000256" key="2">
    <source>
        <dbReference type="PIRSR" id="PIRSR018249-2"/>
    </source>
</evidence>
<proteinExistence type="predicted"/>